<evidence type="ECO:0000259" key="1">
    <source>
        <dbReference type="Pfam" id="PF06054"/>
    </source>
</evidence>
<dbReference type="InterPro" id="IPR010330">
    <property type="entry name" value="CoiA_nuc"/>
</dbReference>
<evidence type="ECO:0000259" key="2">
    <source>
        <dbReference type="Pfam" id="PF25164"/>
    </source>
</evidence>
<feature type="domain" description="Competence protein CoiA-like N-terminal" evidence="2">
    <location>
        <begin position="27"/>
        <end position="61"/>
    </location>
</feature>
<sequence length="318" mass="37699">MLTANDKNGKRINLITISYLDKKALIKEKFTCCACRQAVRLRFGEIYKAHFAHVQLKDCLFSYENESDEHIGLKSELYHSLVKQDQVIIEAVLPKLNQIADLLVNQSLALEIQCSPLSQKRLRQRTVSYQKNNFTVLWLLGQKLWLKDRINSLQKQFLYFSNNIGFHLWELDLKQKCLRLKYLIYEDLKGTLHYLEKTCSFTGDLLTFLRFPFQQQKMSSYQVKMAEDLIFYIQKQLYYKSPKWLKKQEVAYQNGDNLLLKDLDEFFPQVRPLTCDKGFVQVVYDLSAYYSAFESYYQKIANKSHQTLYPPKFYDTIQ</sequence>
<evidence type="ECO:0000313" key="3">
    <source>
        <dbReference type="EMBL" id="MBJ8325642.1"/>
    </source>
</evidence>
<dbReference type="Pfam" id="PF06054">
    <property type="entry name" value="CoiA_nuc"/>
    <property type="match status" value="1"/>
</dbReference>
<dbReference type="RefSeq" id="WP_199575186.1">
    <property type="nucleotide sequence ID" value="NZ_JAENBO010000001.1"/>
</dbReference>
<proteinExistence type="predicted"/>
<dbReference type="PIRSF" id="PIRSF007487">
    <property type="entry name" value="Competence-induced_CoiA_bac"/>
    <property type="match status" value="1"/>
</dbReference>
<protein>
    <submittedName>
        <fullName evidence="3">Competence protein CoiA</fullName>
    </submittedName>
</protein>
<name>A0ABS0ZI22_9STRE</name>
<evidence type="ECO:0000313" key="4">
    <source>
        <dbReference type="Proteomes" id="UP000653045"/>
    </source>
</evidence>
<feature type="domain" description="Competence protein CoiA nuclease-like" evidence="1">
    <location>
        <begin position="66"/>
        <end position="184"/>
    </location>
</feature>
<accession>A0ABS0ZI22</accession>
<organism evidence="3 4">
    <name type="scientific">Streptococcus pacificus</name>
    <dbReference type="NCBI Taxonomy" id="2740577"/>
    <lineage>
        <taxon>Bacteria</taxon>
        <taxon>Bacillati</taxon>
        <taxon>Bacillota</taxon>
        <taxon>Bacilli</taxon>
        <taxon>Lactobacillales</taxon>
        <taxon>Streptococcaceae</taxon>
        <taxon>Streptococcus</taxon>
    </lineage>
</organism>
<dbReference type="Pfam" id="PF25164">
    <property type="entry name" value="CoiA_N"/>
    <property type="match status" value="1"/>
</dbReference>
<reference evidence="3 4" key="1">
    <citation type="journal article" date="2021" name="Int. J. Syst. Evol. Microbiol.">
        <title>Streptococcus vicugnae sp. nov., isolated from faeces of alpacas (Vicugna pacos) and cattle (Bos taurus), Streptococcus zalophi sp. nov., and Streptococcus pacificus sp. nov., isolated from respiratory tract of California sea lions (Zalophus californianus).</title>
        <authorList>
            <person name="Volokhov D.V."/>
            <person name="Zagorodnyaya T.A."/>
            <person name="Shen Z."/>
            <person name="Blom J."/>
            <person name="Furtak V.A."/>
            <person name="Eisenberg T."/>
            <person name="Fan P."/>
            <person name="Jeong K.C."/>
            <person name="Gao Y."/>
            <person name="Zhang S."/>
            <person name="Amselle M."/>
        </authorList>
    </citation>
    <scope>NUCLEOTIDE SEQUENCE [LARGE SCALE GENOMIC DNA]</scope>
    <source>
        <strain evidence="3 4">CSL7591</strain>
    </source>
</reference>
<dbReference type="InterPro" id="IPR057253">
    <property type="entry name" value="CoiA-like_N"/>
</dbReference>
<dbReference type="Proteomes" id="UP000653045">
    <property type="component" value="Unassembled WGS sequence"/>
</dbReference>
<gene>
    <name evidence="3" type="ORF">JHK62_02965</name>
</gene>
<dbReference type="EMBL" id="JAENBO010000001">
    <property type="protein sequence ID" value="MBJ8325642.1"/>
    <property type="molecule type" value="Genomic_DNA"/>
</dbReference>
<dbReference type="InterPro" id="IPR021176">
    <property type="entry name" value="Competence-induced_CoiA"/>
</dbReference>
<keyword evidence="4" id="KW-1185">Reference proteome</keyword>
<comment type="caution">
    <text evidence="3">The sequence shown here is derived from an EMBL/GenBank/DDBJ whole genome shotgun (WGS) entry which is preliminary data.</text>
</comment>